<gene>
    <name evidence="4" type="ORF">CVV65_09910</name>
</gene>
<dbReference type="AlphaFoldDB" id="A0A2K8N791"/>
<sequence>MSGVSKELEARFRSDPFSSWLGFHLDEVGPGFARVRAEVRPEVFNFAGAPHGGFLFSLADAAFAAASNSYNQLAVATSVSMQFYRAAELGDTLVAEARENHLTRRAGYYEMTVTTAEGVLVAKCLGVVHRRNRPLVEESPSEPGGVGDGGHPGVR</sequence>
<dbReference type="EMBL" id="CP024955">
    <property type="protein sequence ID" value="ATY85198.1"/>
    <property type="molecule type" value="Genomic_DNA"/>
</dbReference>
<dbReference type="CDD" id="cd03443">
    <property type="entry name" value="PaaI_thioesterase"/>
    <property type="match status" value="1"/>
</dbReference>
<dbReference type="InterPro" id="IPR029069">
    <property type="entry name" value="HotDog_dom_sf"/>
</dbReference>
<feature type="region of interest" description="Disordered" evidence="2">
    <location>
        <begin position="135"/>
        <end position="155"/>
    </location>
</feature>
<evidence type="ECO:0000313" key="4">
    <source>
        <dbReference type="EMBL" id="ATY85198.1"/>
    </source>
</evidence>
<evidence type="ECO:0000256" key="1">
    <source>
        <dbReference type="ARBA" id="ARBA00022801"/>
    </source>
</evidence>
<dbReference type="GO" id="GO:0016289">
    <property type="term" value="F:acyl-CoA hydrolase activity"/>
    <property type="evidence" value="ECO:0007669"/>
    <property type="project" value="TreeGrafter"/>
</dbReference>
<feature type="domain" description="Thioesterase" evidence="3">
    <location>
        <begin position="51"/>
        <end position="121"/>
    </location>
</feature>
<dbReference type="SUPFAM" id="SSF54637">
    <property type="entry name" value="Thioesterase/thiol ester dehydrase-isomerase"/>
    <property type="match status" value="1"/>
</dbReference>
<dbReference type="OrthoDB" id="286702at2"/>
<dbReference type="InterPro" id="IPR006683">
    <property type="entry name" value="Thioestr_dom"/>
</dbReference>
<keyword evidence="5" id="KW-1185">Reference proteome</keyword>
<name>A0A2K8N791_9BACL</name>
<evidence type="ECO:0000313" key="5">
    <source>
        <dbReference type="Proteomes" id="UP000231932"/>
    </source>
</evidence>
<dbReference type="KEGG" id="kyr:CVV65_09910"/>
<dbReference type="Proteomes" id="UP000231932">
    <property type="component" value="Chromosome"/>
</dbReference>
<dbReference type="Pfam" id="PF03061">
    <property type="entry name" value="4HBT"/>
    <property type="match status" value="1"/>
</dbReference>
<evidence type="ECO:0000256" key="2">
    <source>
        <dbReference type="SAM" id="MobiDB-lite"/>
    </source>
</evidence>
<dbReference type="PANTHER" id="PTHR42856:SF1">
    <property type="entry name" value="ACYL-COENZYME A THIOESTERASE PAAI"/>
    <property type="match status" value="1"/>
</dbReference>
<feature type="compositionally biased region" description="Gly residues" evidence="2">
    <location>
        <begin position="144"/>
        <end position="155"/>
    </location>
</feature>
<dbReference type="Gene3D" id="3.10.129.10">
    <property type="entry name" value="Hotdog Thioesterase"/>
    <property type="match status" value="1"/>
</dbReference>
<dbReference type="RefSeq" id="WP_100667988.1">
    <property type="nucleotide sequence ID" value="NZ_CP024955.1"/>
</dbReference>
<evidence type="ECO:0000259" key="3">
    <source>
        <dbReference type="Pfam" id="PF03061"/>
    </source>
</evidence>
<dbReference type="InterPro" id="IPR003736">
    <property type="entry name" value="PAAI_dom"/>
</dbReference>
<reference evidence="5" key="1">
    <citation type="submission" date="2017-11" db="EMBL/GenBank/DDBJ databases">
        <title>Complete Genome Sequence of Kyrpidia sp. Strain EA-1, a thermophilic, hydrogen-oxidizing Bacterium, isolated from the Azores.</title>
        <authorList>
            <person name="Reiner J.E."/>
            <person name="Lapp C.J."/>
            <person name="Bunk B."/>
            <person name="Gescher J."/>
        </authorList>
    </citation>
    <scope>NUCLEOTIDE SEQUENCE [LARGE SCALE GENOMIC DNA]</scope>
    <source>
        <strain evidence="5">EA-1</strain>
    </source>
</reference>
<organism evidence="4 5">
    <name type="scientific">Kyrpidia spormannii</name>
    <dbReference type="NCBI Taxonomy" id="2055160"/>
    <lineage>
        <taxon>Bacteria</taxon>
        <taxon>Bacillati</taxon>
        <taxon>Bacillota</taxon>
        <taxon>Bacilli</taxon>
        <taxon>Bacillales</taxon>
        <taxon>Alicyclobacillaceae</taxon>
        <taxon>Kyrpidia</taxon>
    </lineage>
</organism>
<proteinExistence type="predicted"/>
<dbReference type="InterPro" id="IPR052723">
    <property type="entry name" value="Acyl-CoA_thioesterase_PaaI"/>
</dbReference>
<protein>
    <recommendedName>
        <fullName evidence="3">Thioesterase domain-containing protein</fullName>
    </recommendedName>
</protein>
<dbReference type="NCBIfam" id="TIGR00369">
    <property type="entry name" value="unchar_dom_1"/>
    <property type="match status" value="1"/>
</dbReference>
<accession>A0A2K8N791</accession>
<keyword evidence="1" id="KW-0378">Hydrolase</keyword>
<dbReference type="PANTHER" id="PTHR42856">
    <property type="entry name" value="ACYL-COENZYME A THIOESTERASE PAAI"/>
    <property type="match status" value="1"/>
</dbReference>